<evidence type="ECO:0000256" key="9">
    <source>
        <dbReference type="ARBA" id="ARBA00023212"/>
    </source>
</evidence>
<dbReference type="FunFam" id="1.10.418.10:FF:000011">
    <property type="entry name" value="Parvin, beta"/>
    <property type="match status" value="1"/>
</dbReference>
<evidence type="ECO:0000313" key="11">
    <source>
        <dbReference type="Ensembl" id="ENSCHIP00010002942.1"/>
    </source>
</evidence>
<dbReference type="GO" id="GO:0030027">
    <property type="term" value="C:lamellipodium"/>
    <property type="evidence" value="ECO:0007669"/>
    <property type="project" value="TreeGrafter"/>
</dbReference>
<feature type="domain" description="Calponin-homology (CH)" evidence="10">
    <location>
        <begin position="294"/>
        <end position="401"/>
    </location>
</feature>
<keyword evidence="7" id="KW-0130">Cell adhesion</keyword>
<dbReference type="GO" id="GO:0030032">
    <property type="term" value="P:lamellipodium assembly"/>
    <property type="evidence" value="ECO:0007669"/>
    <property type="project" value="TreeGrafter"/>
</dbReference>
<keyword evidence="5" id="KW-0963">Cytoplasm</keyword>
<dbReference type="Pfam" id="PF00307">
    <property type="entry name" value="CH"/>
    <property type="match status" value="2"/>
</dbReference>
<keyword evidence="6" id="KW-0677">Repeat</keyword>
<evidence type="ECO:0000256" key="3">
    <source>
        <dbReference type="ARBA" id="ARBA00004246"/>
    </source>
</evidence>
<evidence type="ECO:0000256" key="8">
    <source>
        <dbReference type="ARBA" id="ARBA00023203"/>
    </source>
</evidence>
<dbReference type="SUPFAM" id="SSF47576">
    <property type="entry name" value="Calponin-homology domain, CH-domain"/>
    <property type="match status" value="1"/>
</dbReference>
<keyword evidence="8" id="KW-0009">Actin-binding</keyword>
<organism evidence="11">
    <name type="scientific">Capra hircus</name>
    <name type="common">Goat</name>
    <dbReference type="NCBI Taxonomy" id="9925"/>
    <lineage>
        <taxon>Eukaryota</taxon>
        <taxon>Metazoa</taxon>
        <taxon>Chordata</taxon>
        <taxon>Craniata</taxon>
        <taxon>Vertebrata</taxon>
        <taxon>Euteleostomi</taxon>
        <taxon>Mammalia</taxon>
        <taxon>Eutheria</taxon>
        <taxon>Laurasiatheria</taxon>
        <taxon>Artiodactyla</taxon>
        <taxon>Ruminantia</taxon>
        <taxon>Pecora</taxon>
        <taxon>Bovidae</taxon>
        <taxon>Caprinae</taxon>
        <taxon>Capra</taxon>
    </lineage>
</organism>
<evidence type="ECO:0000256" key="5">
    <source>
        <dbReference type="ARBA" id="ARBA00022490"/>
    </source>
</evidence>
<name>A0A8C2NC42_CAPHI</name>
<evidence type="ECO:0000259" key="10">
    <source>
        <dbReference type="PROSITE" id="PS50021"/>
    </source>
</evidence>
<dbReference type="PANTHER" id="PTHR12114">
    <property type="entry name" value="PARVIN"/>
    <property type="match status" value="1"/>
</dbReference>
<evidence type="ECO:0000256" key="7">
    <source>
        <dbReference type="ARBA" id="ARBA00022889"/>
    </source>
</evidence>
<reference evidence="11" key="2">
    <citation type="submission" date="2025-08" db="UniProtKB">
        <authorList>
            <consortium name="Ensembl"/>
        </authorList>
    </citation>
    <scope>IDENTIFICATION</scope>
</reference>
<dbReference type="GO" id="GO:0015629">
    <property type="term" value="C:actin cytoskeleton"/>
    <property type="evidence" value="ECO:0007669"/>
    <property type="project" value="TreeGrafter"/>
</dbReference>
<keyword evidence="9" id="KW-0206">Cytoskeleton</keyword>
<dbReference type="Gene3D" id="1.10.418.10">
    <property type="entry name" value="Calponin-like domain"/>
    <property type="match status" value="2"/>
</dbReference>
<dbReference type="PROSITE" id="PS50021">
    <property type="entry name" value="CH"/>
    <property type="match status" value="2"/>
</dbReference>
<dbReference type="InterPro" id="IPR028433">
    <property type="entry name" value="Parvin"/>
</dbReference>
<sequence>MRVLRAGRVWAFYGSVSRLGLCMSLMFPLCSPRLPRCGEYHHLLRLSFCTHPSSPLGGSQFPPSATLRPASCDSHRTPGSLVGVGARRAAGLSPRTLPAPAPGVPPPCTRSGHRLALQAPASEAVTPVHPQALIDWINGVLVEERIIVKQLEEDLYDGQVLQKLLEKLADCKLNVAEVTQSEIGQKQKLQTVLEAVQELLRPHSRPLQWTVDSIHGKNLVAILHLLVALAMHFRAPIHLPEHVSVQVVVVRKREGLLHSSHVTEELTTTTEMMMGRFERDAFDTLFDHAPDKLSVVKKSLITFVNKHLNKLNLEVTELETQFADGVYLVLLMGLLEDYFVPLHNFYLTPDSFDQKVHNVSFAFELMLDGGLKKPKARPEDVVNLDLKSTLRVLYNLFTKYKHLE</sequence>
<evidence type="ECO:0000256" key="4">
    <source>
        <dbReference type="ARBA" id="ARBA00005666"/>
    </source>
</evidence>
<dbReference type="GO" id="GO:0071963">
    <property type="term" value="P:establishment or maintenance of cell polarity regulating cell shape"/>
    <property type="evidence" value="ECO:0007669"/>
    <property type="project" value="TreeGrafter"/>
</dbReference>
<dbReference type="GO" id="GO:0003779">
    <property type="term" value="F:actin binding"/>
    <property type="evidence" value="ECO:0007669"/>
    <property type="project" value="UniProtKB-KW"/>
</dbReference>
<dbReference type="GO" id="GO:0005925">
    <property type="term" value="C:focal adhesion"/>
    <property type="evidence" value="ECO:0007669"/>
    <property type="project" value="UniProtKB-SubCell"/>
</dbReference>
<proteinExistence type="inferred from homology"/>
<dbReference type="GO" id="GO:0030018">
    <property type="term" value="C:Z disc"/>
    <property type="evidence" value="ECO:0007669"/>
    <property type="project" value="UniProtKB-SubCell"/>
</dbReference>
<evidence type="ECO:0000256" key="1">
    <source>
        <dbReference type="ARBA" id="ARBA00004216"/>
    </source>
</evidence>
<dbReference type="InterPro" id="IPR036872">
    <property type="entry name" value="CH_dom_sf"/>
</dbReference>
<dbReference type="InterPro" id="IPR001715">
    <property type="entry name" value="CH_dom"/>
</dbReference>
<dbReference type="FunFam" id="1.10.418.10:FF:000015">
    <property type="entry name" value="Parvin beta"/>
    <property type="match status" value="1"/>
</dbReference>
<dbReference type="PANTHER" id="PTHR12114:SF7">
    <property type="entry name" value="BETA-PARVIN"/>
    <property type="match status" value="1"/>
</dbReference>
<dbReference type="Ensembl" id="ENSCHIT00010004009.1">
    <property type="protein sequence ID" value="ENSCHIP00010002942.1"/>
    <property type="gene ID" value="ENSCHIG00010002007.1"/>
</dbReference>
<feature type="domain" description="Calponin-homology (CH)" evidence="10">
    <location>
        <begin position="127"/>
        <end position="234"/>
    </location>
</feature>
<evidence type="ECO:0000256" key="6">
    <source>
        <dbReference type="ARBA" id="ARBA00022737"/>
    </source>
</evidence>
<comment type="subcellular location">
    <subcellularLocation>
        <location evidence="3">Cell junction</location>
        <location evidence="3">Focal adhesion</location>
    </subcellularLocation>
    <subcellularLocation>
        <location evidence="2">Cytoplasm</location>
        <location evidence="2">Cytoskeleton</location>
    </subcellularLocation>
    <subcellularLocation>
        <location evidence="1">Cytoplasm</location>
        <location evidence="1">Myofibril</location>
        <location evidence="1">Sarcomere</location>
        <location evidence="1">Z line</location>
    </subcellularLocation>
</comment>
<protein>
    <recommendedName>
        <fullName evidence="10">Calponin-homology (CH) domain-containing protein</fullName>
    </recommendedName>
</protein>
<reference evidence="11" key="1">
    <citation type="submission" date="2019-03" db="EMBL/GenBank/DDBJ databases">
        <title>Genome sequencing and reference-guided assembly of Black Bengal Goat (Capra hircus).</title>
        <authorList>
            <person name="Siddiki A.Z."/>
            <person name="Baten A."/>
            <person name="Billah M."/>
            <person name="Alam M.A.U."/>
            <person name="Shawrob K.S.M."/>
            <person name="Saha S."/>
            <person name="Chowdhury M."/>
            <person name="Rahman A.H."/>
            <person name="Stear M."/>
            <person name="Miah G."/>
            <person name="Das G.B."/>
            <person name="Hossain M.M."/>
            <person name="Kumkum M."/>
            <person name="Islam M.S."/>
            <person name="Mollah A.M."/>
            <person name="Ahsan A."/>
            <person name="Tusar F."/>
            <person name="Khan M.K.I."/>
        </authorList>
    </citation>
    <scope>NUCLEOTIDE SEQUENCE [LARGE SCALE GENOMIC DNA]</scope>
</reference>
<dbReference type="GO" id="GO:0030036">
    <property type="term" value="P:actin cytoskeleton organization"/>
    <property type="evidence" value="ECO:0007669"/>
    <property type="project" value="InterPro"/>
</dbReference>
<dbReference type="CDD" id="cd21336">
    <property type="entry name" value="CH_PARVB_rpt1"/>
    <property type="match status" value="1"/>
</dbReference>
<evidence type="ECO:0000256" key="2">
    <source>
        <dbReference type="ARBA" id="ARBA00004245"/>
    </source>
</evidence>
<dbReference type="CDD" id="cd21338">
    <property type="entry name" value="CH_PARVB_rpt2"/>
    <property type="match status" value="1"/>
</dbReference>
<comment type="similarity">
    <text evidence="4">Belongs to the parvin family.</text>
</comment>
<dbReference type="AlphaFoldDB" id="A0A8C2NC42"/>
<dbReference type="GO" id="GO:0034446">
    <property type="term" value="P:substrate adhesion-dependent cell spreading"/>
    <property type="evidence" value="ECO:0007669"/>
    <property type="project" value="TreeGrafter"/>
</dbReference>
<accession>A0A8C2NC42</accession>